<sequence length="276" mass="30982">MFDKLREKVHGGDEKSASFDGNHQQVAPAYGSASSNQAPPPFQTRFASMSLHSADDLRFLNFPDQVIEECRTTIRKLYPIQREGMYGNSREFKLEGYPWVSTSTDGMQARRLIAALLGTLHRMGWIMTLNTDVSRSKADKDTLLFRHQSPAPAPCDWGCISFSRSDRMRLIDMSPEVCEKLPARLGQQWVSKVSQYAPGIQEIKFHGYPWAVSGKATMSVRELLLTMLAMLEEEGWTVYASIDQDAGGGENSSGTDTWHCCRPQGWVRGAPVYHGR</sequence>
<dbReference type="AlphaFoldDB" id="A0A9P4TCS7"/>
<organism evidence="2 3">
    <name type="scientific">Curvularia kusanoi</name>
    <name type="common">Cochliobolus kusanoi</name>
    <dbReference type="NCBI Taxonomy" id="90978"/>
    <lineage>
        <taxon>Eukaryota</taxon>
        <taxon>Fungi</taxon>
        <taxon>Dikarya</taxon>
        <taxon>Ascomycota</taxon>
        <taxon>Pezizomycotina</taxon>
        <taxon>Dothideomycetes</taxon>
        <taxon>Pleosporomycetidae</taxon>
        <taxon>Pleosporales</taxon>
        <taxon>Pleosporineae</taxon>
        <taxon>Pleosporaceae</taxon>
        <taxon>Curvularia</taxon>
    </lineage>
</organism>
<dbReference type="EMBL" id="SWKU01000014">
    <property type="protein sequence ID" value="KAF3000845.1"/>
    <property type="molecule type" value="Genomic_DNA"/>
</dbReference>
<accession>A0A9P4TCS7</accession>
<evidence type="ECO:0000313" key="2">
    <source>
        <dbReference type="EMBL" id="KAF3000845.1"/>
    </source>
</evidence>
<dbReference type="Proteomes" id="UP000801428">
    <property type="component" value="Unassembled WGS sequence"/>
</dbReference>
<feature type="compositionally biased region" description="Basic and acidic residues" evidence="1">
    <location>
        <begin position="1"/>
        <end position="17"/>
    </location>
</feature>
<keyword evidence="3" id="KW-1185">Reference proteome</keyword>
<evidence type="ECO:0000313" key="3">
    <source>
        <dbReference type="Proteomes" id="UP000801428"/>
    </source>
</evidence>
<dbReference type="OrthoDB" id="58379at2759"/>
<dbReference type="PANTHER" id="PTHR38696">
    <property type="entry name" value="MEDIATOR OF RNA POLYMERASE II TRANSCRIPTION SUBUNIT 13"/>
    <property type="match status" value="1"/>
</dbReference>
<dbReference type="PANTHER" id="PTHR38696:SF1">
    <property type="entry name" value="MEDIATOR OF RNA POLYMERASE II TRANSCRIPTION SUBUNIT 13"/>
    <property type="match status" value="1"/>
</dbReference>
<gene>
    <name evidence="2" type="ORF">E8E13_007084</name>
</gene>
<proteinExistence type="predicted"/>
<name>A0A9P4TCS7_CURKU</name>
<protein>
    <submittedName>
        <fullName evidence="2">Uncharacterized protein</fullName>
    </submittedName>
</protein>
<reference evidence="2" key="1">
    <citation type="submission" date="2019-04" db="EMBL/GenBank/DDBJ databases">
        <title>Sequencing of skin fungus with MAO and IRED activity.</title>
        <authorList>
            <person name="Marsaioli A.J."/>
            <person name="Bonatto J.M.C."/>
            <person name="Reis Junior O."/>
        </authorList>
    </citation>
    <scope>NUCLEOTIDE SEQUENCE</scope>
    <source>
        <strain evidence="2">30M1</strain>
    </source>
</reference>
<evidence type="ECO:0000256" key="1">
    <source>
        <dbReference type="SAM" id="MobiDB-lite"/>
    </source>
</evidence>
<comment type="caution">
    <text evidence="2">The sequence shown here is derived from an EMBL/GenBank/DDBJ whole genome shotgun (WGS) entry which is preliminary data.</text>
</comment>
<feature type="region of interest" description="Disordered" evidence="1">
    <location>
        <begin position="1"/>
        <end position="42"/>
    </location>
</feature>